<proteinExistence type="predicted"/>
<gene>
    <name evidence="1" type="ORF">D4A39_08295</name>
</gene>
<protein>
    <submittedName>
        <fullName evidence="1">Uncharacterized protein</fullName>
    </submittedName>
</protein>
<dbReference type="Proteomes" id="UP000283734">
    <property type="component" value="Unassembled WGS sequence"/>
</dbReference>
<evidence type="ECO:0000313" key="1">
    <source>
        <dbReference type="EMBL" id="RJG18458.1"/>
    </source>
</evidence>
<accession>A0A418XZL0</accession>
<dbReference type="AlphaFoldDB" id="A0A418XZL0"/>
<organism evidence="1 2">
    <name type="scientific">Alcanivorax profundi</name>
    <dbReference type="NCBI Taxonomy" id="2338368"/>
    <lineage>
        <taxon>Bacteria</taxon>
        <taxon>Pseudomonadati</taxon>
        <taxon>Pseudomonadota</taxon>
        <taxon>Gammaproteobacteria</taxon>
        <taxon>Oceanospirillales</taxon>
        <taxon>Alcanivoracaceae</taxon>
        <taxon>Alcanivorax</taxon>
    </lineage>
</organism>
<evidence type="ECO:0000313" key="2">
    <source>
        <dbReference type="Proteomes" id="UP000283734"/>
    </source>
</evidence>
<name>A0A418XZL0_9GAMM</name>
<keyword evidence="2" id="KW-1185">Reference proteome</keyword>
<sequence length="160" mass="18683">MVVEFKMSFILDNEEFFEYGSPVDIGGLSAGYIGLENYKASDLKVNFFDFDKIISEISAVRFYERQKFLEHEITESVYGILKSNFNNDLADFIRFDENPHSRLFEFCLAGGYKINEDHVQKIHIPNTYKNSLLMKRISDRFKGRVLTFNPKYGFESRNVG</sequence>
<reference evidence="1 2" key="1">
    <citation type="submission" date="2018-09" db="EMBL/GenBank/DDBJ databases">
        <title>Alcanivorax profundi sp. nov., isolated from 1000 m-depth seawater of the Mariana Trench.</title>
        <authorList>
            <person name="Liu J."/>
        </authorList>
    </citation>
    <scope>NUCLEOTIDE SEQUENCE [LARGE SCALE GENOMIC DNA]</scope>
    <source>
        <strain evidence="1 2">MTEO17</strain>
    </source>
</reference>
<comment type="caution">
    <text evidence="1">The sequence shown here is derived from an EMBL/GenBank/DDBJ whole genome shotgun (WGS) entry which is preliminary data.</text>
</comment>
<dbReference type="EMBL" id="QYYA01000002">
    <property type="protein sequence ID" value="RJG18458.1"/>
    <property type="molecule type" value="Genomic_DNA"/>
</dbReference>